<gene>
    <name evidence="2" type="ORF">JFN88_03660</name>
</gene>
<evidence type="ECO:0000259" key="1">
    <source>
        <dbReference type="Pfam" id="PF06114"/>
    </source>
</evidence>
<dbReference type="Proteomes" id="UP000640274">
    <property type="component" value="Unassembled WGS sequence"/>
</dbReference>
<evidence type="ECO:0000313" key="3">
    <source>
        <dbReference type="Proteomes" id="UP000640274"/>
    </source>
</evidence>
<accession>A0A934IZ95</accession>
<feature type="domain" description="IrrE N-terminal-like" evidence="1">
    <location>
        <begin position="13"/>
        <end position="78"/>
    </location>
</feature>
<dbReference type="Pfam" id="PF06114">
    <property type="entry name" value="Peptidase_M78"/>
    <property type="match status" value="1"/>
</dbReference>
<comment type="caution">
    <text evidence="2">The sequence shown here is derived from an EMBL/GenBank/DDBJ whole genome shotgun (WGS) entry which is preliminary data.</text>
</comment>
<name>A0A934IZ95_9BACL</name>
<evidence type="ECO:0000313" key="2">
    <source>
        <dbReference type="EMBL" id="MBJ6360419.1"/>
    </source>
</evidence>
<dbReference type="InterPro" id="IPR052345">
    <property type="entry name" value="Rad_response_metalloprotease"/>
</dbReference>
<keyword evidence="3" id="KW-1185">Reference proteome</keyword>
<organism evidence="2 3">
    <name type="scientific">Paenibacillus roseus</name>
    <dbReference type="NCBI Taxonomy" id="2798579"/>
    <lineage>
        <taxon>Bacteria</taxon>
        <taxon>Bacillati</taxon>
        <taxon>Bacillota</taxon>
        <taxon>Bacilli</taxon>
        <taxon>Bacillales</taxon>
        <taxon>Paenibacillaceae</taxon>
        <taxon>Paenibacillus</taxon>
    </lineage>
</organism>
<dbReference type="Gene3D" id="1.10.10.2910">
    <property type="match status" value="1"/>
</dbReference>
<protein>
    <submittedName>
        <fullName evidence="2">ImmA/IrrE family metallo-endopeptidase</fullName>
    </submittedName>
</protein>
<reference evidence="2" key="1">
    <citation type="submission" date="2020-12" db="EMBL/GenBank/DDBJ databases">
        <authorList>
            <person name="Huq M.A."/>
        </authorList>
    </citation>
    <scope>NUCLEOTIDE SEQUENCE</scope>
    <source>
        <strain evidence="2">MAHUQ-46</strain>
    </source>
</reference>
<dbReference type="RefSeq" id="WP_199018030.1">
    <property type="nucleotide sequence ID" value="NZ_JAELUP010000008.1"/>
</dbReference>
<dbReference type="PANTHER" id="PTHR43236:SF1">
    <property type="entry name" value="BLL7220 PROTEIN"/>
    <property type="match status" value="1"/>
</dbReference>
<dbReference type="InterPro" id="IPR010359">
    <property type="entry name" value="IrrE_HExxH"/>
</dbReference>
<proteinExistence type="predicted"/>
<dbReference type="EMBL" id="JAELUP010000008">
    <property type="protein sequence ID" value="MBJ6360419.1"/>
    <property type="molecule type" value="Genomic_DNA"/>
</dbReference>
<dbReference type="PANTHER" id="PTHR43236">
    <property type="entry name" value="ANTITOXIN HIGA1"/>
    <property type="match status" value="1"/>
</dbReference>
<dbReference type="AlphaFoldDB" id="A0A934IZ95"/>
<sequence length="108" mass="13029">MILNLPHEVKGYCQRVLRRKYIVINQSLNENERRFICAHELGHMMLHKGFNHYFITRSTHFMIGKFERQANEFAVKLLSYGEQMEQGEPLAWYLSRCGIPEEMHNYYF</sequence>